<proteinExistence type="predicted"/>
<evidence type="ECO:0000313" key="1">
    <source>
        <dbReference type="EMBL" id="KAB7499110.1"/>
    </source>
</evidence>
<sequence>CNRSCFAWEQIRKCPKYQGQNDDADELKRYLDPDYADGIEDIDDDIKVDLILAQEDKLIAQHENLSKLTSMKKCLDSQNLADTLNSLNSDLIKLWKKHEETSQEVENQSQAAMSKIENYNSIITTLTETFSRMDEIVTKAEIAANPEKILD</sequence>
<dbReference type="GO" id="GO:0005869">
    <property type="term" value="C:dynactin complex"/>
    <property type="evidence" value="ECO:0007669"/>
    <property type="project" value="InterPro"/>
</dbReference>
<organism evidence="1 2">
    <name type="scientific">Armadillidium nasatum</name>
    <dbReference type="NCBI Taxonomy" id="96803"/>
    <lineage>
        <taxon>Eukaryota</taxon>
        <taxon>Metazoa</taxon>
        <taxon>Ecdysozoa</taxon>
        <taxon>Arthropoda</taxon>
        <taxon>Crustacea</taxon>
        <taxon>Multicrustacea</taxon>
        <taxon>Malacostraca</taxon>
        <taxon>Eumalacostraca</taxon>
        <taxon>Peracarida</taxon>
        <taxon>Isopoda</taxon>
        <taxon>Oniscidea</taxon>
        <taxon>Crinocheta</taxon>
        <taxon>Armadillidiidae</taxon>
        <taxon>Armadillidium</taxon>
    </lineage>
</organism>
<dbReference type="Proteomes" id="UP000326759">
    <property type="component" value="Unassembled WGS sequence"/>
</dbReference>
<gene>
    <name evidence="1" type="ORF">Anas_08066</name>
</gene>
<keyword evidence="2" id="KW-1185">Reference proteome</keyword>
<dbReference type="EMBL" id="SEYY01018680">
    <property type="protein sequence ID" value="KAB7499110.1"/>
    <property type="molecule type" value="Genomic_DNA"/>
</dbReference>
<reference evidence="1 2" key="1">
    <citation type="journal article" date="2019" name="PLoS Biol.">
        <title>Sex chromosomes control vertical transmission of feminizing Wolbachia symbionts in an isopod.</title>
        <authorList>
            <person name="Becking T."/>
            <person name="Chebbi M.A."/>
            <person name="Giraud I."/>
            <person name="Moumen B."/>
            <person name="Laverre T."/>
            <person name="Caubet Y."/>
            <person name="Peccoud J."/>
            <person name="Gilbert C."/>
            <person name="Cordaux R."/>
        </authorList>
    </citation>
    <scope>NUCLEOTIDE SEQUENCE [LARGE SCALE GENOMIC DNA]</scope>
    <source>
        <strain evidence="1">ANa2</strain>
        <tissue evidence="1">Whole body excluding digestive tract and cuticle</tissue>
    </source>
</reference>
<evidence type="ECO:0000313" key="2">
    <source>
        <dbReference type="Proteomes" id="UP000326759"/>
    </source>
</evidence>
<name>A0A5N5T2F3_9CRUS</name>
<dbReference type="OrthoDB" id="16729at2759"/>
<comment type="caution">
    <text evidence="1">The sequence shown here is derived from an EMBL/GenBank/DDBJ whole genome shotgun (WGS) entry which is preliminary data.</text>
</comment>
<dbReference type="PANTHER" id="PTHR28360">
    <property type="entry name" value="DYNACTIN SUBUNIT 3"/>
    <property type="match status" value="1"/>
</dbReference>
<dbReference type="AlphaFoldDB" id="A0A5N5T2F3"/>
<dbReference type="PANTHER" id="PTHR28360:SF1">
    <property type="entry name" value="DYNACTIN SUBUNIT 3"/>
    <property type="match status" value="1"/>
</dbReference>
<dbReference type="Pfam" id="PF07426">
    <property type="entry name" value="Dynactin_p22"/>
    <property type="match status" value="1"/>
</dbReference>
<accession>A0A5N5T2F3</accession>
<feature type="non-terminal residue" evidence="1">
    <location>
        <position position="1"/>
    </location>
</feature>
<dbReference type="GO" id="GO:0061640">
    <property type="term" value="P:cytoskeleton-dependent cytokinesis"/>
    <property type="evidence" value="ECO:0007669"/>
    <property type="project" value="InterPro"/>
</dbReference>
<dbReference type="InterPro" id="IPR009991">
    <property type="entry name" value="DCTN3"/>
</dbReference>
<protein>
    <submittedName>
        <fullName evidence="1">Uncharacterized protein</fullName>
    </submittedName>
</protein>